<name>A0A243WEQ0_9BACT</name>
<organism evidence="1 2">
    <name type="scientific">Hymenobacter crusticola</name>
    <dbReference type="NCBI Taxonomy" id="1770526"/>
    <lineage>
        <taxon>Bacteria</taxon>
        <taxon>Pseudomonadati</taxon>
        <taxon>Bacteroidota</taxon>
        <taxon>Cytophagia</taxon>
        <taxon>Cytophagales</taxon>
        <taxon>Hymenobacteraceae</taxon>
        <taxon>Hymenobacter</taxon>
    </lineage>
</organism>
<evidence type="ECO:0000313" key="1">
    <source>
        <dbReference type="EMBL" id="OUJ73909.1"/>
    </source>
</evidence>
<keyword evidence="2" id="KW-1185">Reference proteome</keyword>
<reference evidence="1 2" key="1">
    <citation type="submission" date="2017-01" db="EMBL/GenBank/DDBJ databases">
        <title>A new Hymenobacter.</title>
        <authorList>
            <person name="Liang Y."/>
            <person name="Feng F."/>
        </authorList>
    </citation>
    <scope>NUCLEOTIDE SEQUENCE [LARGE SCALE GENOMIC DNA]</scope>
    <source>
        <strain evidence="1">MIMBbqt21</strain>
    </source>
</reference>
<dbReference type="Proteomes" id="UP000194873">
    <property type="component" value="Unassembled WGS sequence"/>
</dbReference>
<dbReference type="AlphaFoldDB" id="A0A243WEQ0"/>
<protein>
    <recommendedName>
        <fullName evidence="3">Outer membrane protein beta-barrel domain-containing protein</fullName>
    </recommendedName>
</protein>
<dbReference type="EMBL" id="MTSE01000005">
    <property type="protein sequence ID" value="OUJ73909.1"/>
    <property type="molecule type" value="Genomic_DNA"/>
</dbReference>
<proteinExistence type="predicted"/>
<evidence type="ECO:0000313" key="2">
    <source>
        <dbReference type="Proteomes" id="UP000194873"/>
    </source>
</evidence>
<evidence type="ECO:0008006" key="3">
    <source>
        <dbReference type="Google" id="ProtNLM"/>
    </source>
</evidence>
<accession>A0A243WEQ0</accession>
<comment type="caution">
    <text evidence="1">The sequence shown here is derived from an EMBL/GenBank/DDBJ whole genome shotgun (WGS) entry which is preliminary data.</text>
</comment>
<sequence>MGAAPAAQAQLDNRAFLYPLTVRPAYDHQLRLSVNAFQFFKDNEYFNKIADGYTLFGTQFNPRLTYYPSPNLRLEAGIFLWKDYGNPRLQQVRPTFTGVYQSPNGRHRVLFGNIESHLHHGYIEPLFDFERVMLKRLEEGLQYQLQTRRVRLDTWVDWQRQQYRYSNYQEQITGGLASEFILTPDSTRNWRLSIPAQFTAQHYGGQIDTLDKPLQTLFNYSLGLRVARQLASRTVPRLRAEVHGTFFNDRSFTKVYPYSQGTGLYANVGADTRFLNVLVSYWQGHHFIAPLGGRLYQSVSTTVANPQFTDPNRQLLIVRFLRDFRLPGHVVLTTRLEPVYDFNAHLLDFSLGVYLNFNQDFFLAKFRASDAN</sequence>
<gene>
    <name evidence="1" type="ORF">BXP70_12210</name>
</gene>